<proteinExistence type="predicted"/>
<feature type="compositionally biased region" description="Low complexity" evidence="6">
    <location>
        <begin position="178"/>
        <end position="197"/>
    </location>
</feature>
<organism evidence="8">
    <name type="scientific">Fonticula alba</name>
    <name type="common">Slime mold</name>
    <dbReference type="NCBI Taxonomy" id="691883"/>
    <lineage>
        <taxon>Eukaryota</taxon>
        <taxon>Rotosphaerida</taxon>
        <taxon>Fonticulaceae</taxon>
        <taxon>Fonticula</taxon>
    </lineage>
</organism>
<dbReference type="eggNOG" id="KOG0775">
    <property type="taxonomic scope" value="Eukaryota"/>
</dbReference>
<name>A0A058Z3L7_FONAL</name>
<comment type="subcellular location">
    <subcellularLocation>
        <location evidence="4 5">Nucleus</location>
    </subcellularLocation>
</comment>
<feature type="compositionally biased region" description="Polar residues" evidence="6">
    <location>
        <begin position="163"/>
        <end position="172"/>
    </location>
</feature>
<reference evidence="8" key="1">
    <citation type="submission" date="2013-04" db="EMBL/GenBank/DDBJ databases">
        <title>The Genome Sequence of Fonticula alba ATCC 38817.</title>
        <authorList>
            <consortium name="The Broad Institute Genomics Platform"/>
            <person name="Russ C."/>
            <person name="Cuomo C."/>
            <person name="Burger G."/>
            <person name="Gray M.W."/>
            <person name="Holland P.W.H."/>
            <person name="King N."/>
            <person name="Lang F.B.F."/>
            <person name="Roger A.J."/>
            <person name="Ruiz-Trillo I."/>
            <person name="Brown M."/>
            <person name="Walker B."/>
            <person name="Young S."/>
            <person name="Zeng Q."/>
            <person name="Gargeya S."/>
            <person name="Fitzgerald M."/>
            <person name="Haas B."/>
            <person name="Abouelleil A."/>
            <person name="Allen A.W."/>
            <person name="Alvarado L."/>
            <person name="Arachchi H.M."/>
            <person name="Berlin A.M."/>
            <person name="Chapman S.B."/>
            <person name="Gainer-Dewar J."/>
            <person name="Goldberg J."/>
            <person name="Griggs A."/>
            <person name="Gujja S."/>
            <person name="Hansen M."/>
            <person name="Howarth C."/>
            <person name="Imamovic A."/>
            <person name="Ireland A."/>
            <person name="Larimer J."/>
            <person name="McCowan C."/>
            <person name="Murphy C."/>
            <person name="Pearson M."/>
            <person name="Poon T.W."/>
            <person name="Priest M."/>
            <person name="Roberts A."/>
            <person name="Saif S."/>
            <person name="Shea T."/>
            <person name="Sisk P."/>
            <person name="Sykes S."/>
            <person name="Wortman J."/>
            <person name="Nusbaum C."/>
            <person name="Birren B."/>
        </authorList>
    </citation>
    <scope>NUCLEOTIDE SEQUENCE [LARGE SCALE GENOMIC DNA]</scope>
    <source>
        <strain evidence="8">ATCC 38817</strain>
    </source>
</reference>
<feature type="compositionally biased region" description="Basic residues" evidence="6">
    <location>
        <begin position="913"/>
        <end position="929"/>
    </location>
</feature>
<feature type="compositionally biased region" description="Low complexity" evidence="6">
    <location>
        <begin position="1023"/>
        <end position="1041"/>
    </location>
</feature>
<dbReference type="OrthoDB" id="10056939at2759"/>
<feature type="region of interest" description="Disordered" evidence="6">
    <location>
        <begin position="148"/>
        <end position="216"/>
    </location>
</feature>
<gene>
    <name evidence="8" type="ORF">H696_05022</name>
</gene>
<dbReference type="PANTHER" id="PTHR11850">
    <property type="entry name" value="HOMEOBOX PROTEIN TRANSCRIPTION FACTORS"/>
    <property type="match status" value="1"/>
</dbReference>
<dbReference type="STRING" id="691883.A0A058Z3L7"/>
<accession>A0A058Z3L7</accession>
<feature type="compositionally biased region" description="Polar residues" evidence="6">
    <location>
        <begin position="984"/>
        <end position="994"/>
    </location>
</feature>
<dbReference type="InterPro" id="IPR009057">
    <property type="entry name" value="Homeodomain-like_sf"/>
</dbReference>
<dbReference type="PROSITE" id="PS50071">
    <property type="entry name" value="HOMEOBOX_2"/>
    <property type="match status" value="1"/>
</dbReference>
<feature type="region of interest" description="Disordered" evidence="6">
    <location>
        <begin position="547"/>
        <end position="671"/>
    </location>
</feature>
<dbReference type="InterPro" id="IPR050224">
    <property type="entry name" value="TALE_homeobox"/>
</dbReference>
<feature type="region of interest" description="Disordered" evidence="6">
    <location>
        <begin position="20"/>
        <end position="104"/>
    </location>
</feature>
<dbReference type="Pfam" id="PF00046">
    <property type="entry name" value="Homeodomain"/>
    <property type="match status" value="1"/>
</dbReference>
<feature type="compositionally biased region" description="Low complexity" evidence="6">
    <location>
        <begin position="560"/>
        <end position="583"/>
    </location>
</feature>
<evidence type="ECO:0000256" key="1">
    <source>
        <dbReference type="ARBA" id="ARBA00023125"/>
    </source>
</evidence>
<dbReference type="AlphaFoldDB" id="A0A058Z3L7"/>
<evidence type="ECO:0000313" key="9">
    <source>
        <dbReference type="Proteomes" id="UP000030693"/>
    </source>
</evidence>
<dbReference type="RefSeq" id="XP_009497168.1">
    <property type="nucleotide sequence ID" value="XM_009498893.1"/>
</dbReference>
<dbReference type="GO" id="GO:0005634">
    <property type="term" value="C:nucleus"/>
    <property type="evidence" value="ECO:0007669"/>
    <property type="project" value="UniProtKB-SubCell"/>
</dbReference>
<dbReference type="SUPFAM" id="SSF46689">
    <property type="entry name" value="Homeodomain-like"/>
    <property type="match status" value="1"/>
</dbReference>
<feature type="compositionally biased region" description="Pro residues" evidence="6">
    <location>
        <begin position="932"/>
        <end position="942"/>
    </location>
</feature>
<keyword evidence="1 4" id="KW-0238">DNA-binding</keyword>
<feature type="compositionally biased region" description="Basic residues" evidence="6">
    <location>
        <begin position="22"/>
        <end position="33"/>
    </location>
</feature>
<keyword evidence="2 4" id="KW-0371">Homeobox</keyword>
<keyword evidence="9" id="KW-1185">Reference proteome</keyword>
<keyword evidence="3 4" id="KW-0539">Nucleus</keyword>
<evidence type="ECO:0000259" key="7">
    <source>
        <dbReference type="PROSITE" id="PS50071"/>
    </source>
</evidence>
<dbReference type="InterPro" id="IPR001356">
    <property type="entry name" value="HD"/>
</dbReference>
<dbReference type="GO" id="GO:0003677">
    <property type="term" value="F:DNA binding"/>
    <property type="evidence" value="ECO:0007669"/>
    <property type="project" value="UniProtKB-UniRule"/>
</dbReference>
<evidence type="ECO:0000313" key="8">
    <source>
        <dbReference type="EMBL" id="KCV68736.1"/>
    </source>
</evidence>
<feature type="DNA-binding region" description="Homeobox" evidence="4">
    <location>
        <begin position="638"/>
        <end position="697"/>
    </location>
</feature>
<dbReference type="GeneID" id="20529747"/>
<dbReference type="PROSITE" id="PS00027">
    <property type="entry name" value="HOMEOBOX_1"/>
    <property type="match status" value="1"/>
</dbReference>
<evidence type="ECO:0000256" key="3">
    <source>
        <dbReference type="ARBA" id="ARBA00023242"/>
    </source>
</evidence>
<dbReference type="Proteomes" id="UP000030693">
    <property type="component" value="Unassembled WGS sequence"/>
</dbReference>
<dbReference type="CDD" id="cd00086">
    <property type="entry name" value="homeodomain"/>
    <property type="match status" value="1"/>
</dbReference>
<dbReference type="Gene3D" id="1.10.10.60">
    <property type="entry name" value="Homeodomain-like"/>
    <property type="match status" value="1"/>
</dbReference>
<evidence type="ECO:0000256" key="4">
    <source>
        <dbReference type="PROSITE-ProRule" id="PRU00108"/>
    </source>
</evidence>
<dbReference type="InterPro" id="IPR017970">
    <property type="entry name" value="Homeobox_CS"/>
</dbReference>
<dbReference type="SMART" id="SM00389">
    <property type="entry name" value="HOX"/>
    <property type="match status" value="1"/>
</dbReference>
<feature type="region of interest" description="Disordered" evidence="6">
    <location>
        <begin position="845"/>
        <end position="1041"/>
    </location>
</feature>
<feature type="domain" description="Homeobox" evidence="7">
    <location>
        <begin position="636"/>
        <end position="696"/>
    </location>
</feature>
<protein>
    <recommendedName>
        <fullName evidence="7">Homeobox domain-containing protein</fullName>
    </recommendedName>
</protein>
<evidence type="ECO:0000256" key="2">
    <source>
        <dbReference type="ARBA" id="ARBA00023155"/>
    </source>
</evidence>
<evidence type="ECO:0000256" key="6">
    <source>
        <dbReference type="SAM" id="MobiDB-lite"/>
    </source>
</evidence>
<sequence>MSAPGQSSYGWGYLPPADHQSHHLHHHHHHHPHNAYSPINADMDSHSSTYSPALSSRDGHSLMSPAAEPYARLPNDDPHEGSRMFQSPAPASQPGDPTDANDEWDKLAGMLDGVTALDTDRLALGVVSSPRHTTLGLEHLPLPAAAAVNASAPGGPHAPLHNPGTSAPQNRVNPMDLTPGYYSTSGPSSETSSAPSPKNDPPAVGPGHHAAIPALPHPHDRANLAYAPVHYPGKAPASMAGHATQAHVPHAGSQYAGPPGARPFADDKDRMAMSATGDMDISVGMQSFGASTQGHMKGDFSSHFAMANVYQARGPHPATGLEGAELGIAQVSPVAGFAPSDGTLKPVGSYYPGPGNQGMTSGVAAAAAAWRPPGNMAPSVMGTIPGPRPPGTLPSSADADPPALDPASHTNALVFQLESWLDPAIDCPPPDMQQAHALWLGITANRRGKANDLLGGLDREETLTPRMRARRGRVLGHLLRLRQNYLRDSKSFRRKIALNCAMELMHQSDPAVQNDTRKKWYTRYHVIKAKLQRQGVRYIAHLARTQRGALGVDQQPSGEDSPSPKVSDSDDAPGAGAGARPAGDLPPTPESTGSGGGHASGAADPSTAAIKREPSASEAPLSPDSPQREGSEPAGRSGSTTAKRFPPETVSALRETYNRTPYPEEREKKRLSRQCNLTMRQINHWFTNKRMRDKRRDRMGTIRSELDGDSLLEASYLNPGEESIIDPDATYSSYMGAMARMIRRPSMMHAGAGLRLPNGRMASTSSMMASAGGMPAGPGVGAFMPDGSMSESMLADCFLNTGAGDSISNGDSLFGESALSESFLGESALLDNAYPSGDPRLAPNVGEFLFPSAGGTGPAPPPSMAGVDPQTGRRAAAPGPDPFAASSAAGSPVGRAPSMSSGAGGMPAGAPAHHAHQHGHAHAHHHHQPHGQPQPQPQPQPATGPSYSMGGAPGPGPTVYGGHPQRPASGPPQHHAHMHHHVSQSDAMYSSSPGRLSPHGPAGGDFPQAAGYHRSSSGNLYRPASAPNPQSPQQQQQQQQY</sequence>
<dbReference type="GO" id="GO:0000981">
    <property type="term" value="F:DNA-binding transcription factor activity, RNA polymerase II-specific"/>
    <property type="evidence" value="ECO:0007669"/>
    <property type="project" value="InterPro"/>
</dbReference>
<dbReference type="EMBL" id="KB932208">
    <property type="protein sequence ID" value="KCV68736.1"/>
    <property type="molecule type" value="Genomic_DNA"/>
</dbReference>
<evidence type="ECO:0000256" key="5">
    <source>
        <dbReference type="RuleBase" id="RU000682"/>
    </source>
</evidence>